<dbReference type="AlphaFoldDB" id="A0A545U8R3"/>
<accession>A0A545U8R3</accession>
<gene>
    <name evidence="6" type="ORF">FLL46_18190</name>
</gene>
<organism evidence="6 7">
    <name type="scientific">Aliikangiella coralliicola</name>
    <dbReference type="NCBI Taxonomy" id="2592383"/>
    <lineage>
        <taxon>Bacteria</taxon>
        <taxon>Pseudomonadati</taxon>
        <taxon>Pseudomonadota</taxon>
        <taxon>Gammaproteobacteria</taxon>
        <taxon>Oceanospirillales</taxon>
        <taxon>Pleioneaceae</taxon>
        <taxon>Aliikangiella</taxon>
    </lineage>
</organism>
<evidence type="ECO:0000256" key="1">
    <source>
        <dbReference type="ARBA" id="ARBA00004370"/>
    </source>
</evidence>
<dbReference type="Pfam" id="PF00015">
    <property type="entry name" value="MCPsignal"/>
    <property type="match status" value="1"/>
</dbReference>
<evidence type="ECO:0000256" key="3">
    <source>
        <dbReference type="PROSITE-ProRule" id="PRU00284"/>
    </source>
</evidence>
<comment type="subcellular location">
    <subcellularLocation>
        <location evidence="1">Membrane</location>
    </subcellularLocation>
</comment>
<dbReference type="SUPFAM" id="SSF58104">
    <property type="entry name" value="Methyl-accepting chemotaxis protein (MCP) signaling domain"/>
    <property type="match status" value="1"/>
</dbReference>
<dbReference type="InterPro" id="IPR004089">
    <property type="entry name" value="MCPsignal_dom"/>
</dbReference>
<feature type="domain" description="Methyl-accepting transducer" evidence="5">
    <location>
        <begin position="60"/>
        <end position="252"/>
    </location>
</feature>
<protein>
    <submittedName>
        <fullName evidence="6">Chemotaxis protein</fullName>
    </submittedName>
</protein>
<name>A0A545U8R3_9GAMM</name>
<dbReference type="GO" id="GO:0007165">
    <property type="term" value="P:signal transduction"/>
    <property type="evidence" value="ECO:0007669"/>
    <property type="project" value="UniProtKB-KW"/>
</dbReference>
<dbReference type="GO" id="GO:0006935">
    <property type="term" value="P:chemotaxis"/>
    <property type="evidence" value="ECO:0007669"/>
    <property type="project" value="UniProtKB-ARBA"/>
</dbReference>
<keyword evidence="2 3" id="KW-0807">Transducer</keyword>
<dbReference type="OrthoDB" id="9808588at2"/>
<keyword evidence="4" id="KW-0175">Coiled coil</keyword>
<dbReference type="RefSeq" id="WP_142932774.1">
    <property type="nucleotide sequence ID" value="NZ_ML660167.1"/>
</dbReference>
<dbReference type="Gene3D" id="1.20.120.30">
    <property type="entry name" value="Aspartate receptor, ligand-binding domain"/>
    <property type="match status" value="1"/>
</dbReference>
<dbReference type="InterPro" id="IPR025991">
    <property type="entry name" value="Chemoreceptor_zinc-bind_dom"/>
</dbReference>
<evidence type="ECO:0000256" key="2">
    <source>
        <dbReference type="ARBA" id="ARBA00023224"/>
    </source>
</evidence>
<dbReference type="GO" id="GO:0016020">
    <property type="term" value="C:membrane"/>
    <property type="evidence" value="ECO:0007669"/>
    <property type="project" value="UniProtKB-SubCell"/>
</dbReference>
<dbReference type="PANTHER" id="PTHR32089">
    <property type="entry name" value="METHYL-ACCEPTING CHEMOTAXIS PROTEIN MCPB"/>
    <property type="match status" value="1"/>
</dbReference>
<dbReference type="PANTHER" id="PTHR32089:SF112">
    <property type="entry name" value="LYSOZYME-LIKE PROTEIN-RELATED"/>
    <property type="match status" value="1"/>
</dbReference>
<reference evidence="6 7" key="1">
    <citation type="submission" date="2019-07" db="EMBL/GenBank/DDBJ databases">
        <title>Draft genome for Aliikangiella sp. M105.</title>
        <authorList>
            <person name="Wang G."/>
        </authorList>
    </citation>
    <scope>NUCLEOTIDE SEQUENCE [LARGE SCALE GENOMIC DNA]</scope>
    <source>
        <strain evidence="6 7">M105</strain>
    </source>
</reference>
<evidence type="ECO:0000313" key="7">
    <source>
        <dbReference type="Proteomes" id="UP000315439"/>
    </source>
</evidence>
<dbReference type="EMBL" id="VIKS01000011">
    <property type="protein sequence ID" value="TQV85855.1"/>
    <property type="molecule type" value="Genomic_DNA"/>
</dbReference>
<evidence type="ECO:0000313" key="6">
    <source>
        <dbReference type="EMBL" id="TQV85855.1"/>
    </source>
</evidence>
<dbReference type="Pfam" id="PF13682">
    <property type="entry name" value="CZB"/>
    <property type="match status" value="1"/>
</dbReference>
<sequence length="358" mass="39200">MFGNKARINELEEANTALQSEVKALKAQLAEMESNQQGNIEAFQEEEKDRALTREIWLLLLDSISSIFEIRESFSETTNRAMAESSKLEKFDSVFEESSSVLTNILSSVSKIEKEASASGSKMASLISASENIASFVDVISNISGQTNLLALNAAIEAARAGEQGRGFAVVADEVRALAQNTGDATAKISDLISKVKSDTSEAGATIEGLTQYSTEIVAKNEALKSSYDMLLESSTTMRDTINRASIDNFIQTSKLDHVVWKSEIYSVIFDRSSSTADDFTDHTRCRLGEWYYQGQGAETMQGSSAFQRLEEPHKNVHKYGIQALGAKGSGDKQAMFSHLQAMESASKELMSMLDRLS</sequence>
<dbReference type="Gene3D" id="6.10.250.3200">
    <property type="match status" value="1"/>
</dbReference>
<evidence type="ECO:0000259" key="5">
    <source>
        <dbReference type="PROSITE" id="PS50111"/>
    </source>
</evidence>
<dbReference type="Proteomes" id="UP000315439">
    <property type="component" value="Unassembled WGS sequence"/>
</dbReference>
<dbReference type="PROSITE" id="PS50111">
    <property type="entry name" value="CHEMOTAXIS_TRANSDUC_2"/>
    <property type="match status" value="1"/>
</dbReference>
<dbReference type="SMART" id="SM00283">
    <property type="entry name" value="MA"/>
    <property type="match status" value="1"/>
</dbReference>
<proteinExistence type="predicted"/>
<feature type="coiled-coil region" evidence="4">
    <location>
        <begin position="8"/>
        <end position="35"/>
    </location>
</feature>
<evidence type="ECO:0000256" key="4">
    <source>
        <dbReference type="SAM" id="Coils"/>
    </source>
</evidence>
<keyword evidence="7" id="KW-1185">Reference proteome</keyword>
<comment type="caution">
    <text evidence="6">The sequence shown here is derived from an EMBL/GenBank/DDBJ whole genome shotgun (WGS) entry which is preliminary data.</text>
</comment>